<protein>
    <recommendedName>
        <fullName evidence="2">Uracil phosphoribosyltransferase</fullName>
    </recommendedName>
</protein>
<keyword evidence="1" id="KW-0934">Plastid</keyword>
<sequence length="184" mass="21962">MKLNIHTIIHPIIQKLAYEIMHEKTYEKSINTNNEKTLGMLIFYETLRKWLKIDSVYIKKVDILKKGLFLNQSEKYLIITNIIECYNILSEVQKILPKTYLKHIDFYNKNNEFICNTKLEEYKIIIFEKFLINYNIIETINYLNSKYKINLSGIKIVCVTCNSNILKSIAQKYPYLNIYTTKII</sequence>
<proteinExistence type="predicted"/>
<dbReference type="AlphaFoldDB" id="A0A345U993"/>
<reference evidence="1" key="1">
    <citation type="submission" date="2018-05" db="EMBL/GenBank/DDBJ databases">
        <title>Organellar genomes of Gracilariaceae.</title>
        <authorList>
            <person name="Iha C."/>
            <person name="Oliveira M.C."/>
        </authorList>
    </citation>
    <scope>NUCLEOTIDE SEQUENCE</scope>
</reference>
<dbReference type="GeneID" id="37620660"/>
<gene>
    <name evidence="1" type="primary">orf184</name>
</gene>
<name>A0A345U993_9FLOR</name>
<organism evidence="1">
    <name type="scientific">Gracilaria vermiculophylla</name>
    <dbReference type="NCBI Taxonomy" id="2608709"/>
    <lineage>
        <taxon>Eukaryota</taxon>
        <taxon>Rhodophyta</taxon>
        <taxon>Florideophyceae</taxon>
        <taxon>Rhodymeniophycidae</taxon>
        <taxon>Gracilariales</taxon>
        <taxon>Gracilariaceae</taxon>
        <taxon>Gracilaria</taxon>
    </lineage>
</organism>
<dbReference type="RefSeq" id="YP_009509379.1">
    <property type="nucleotide sequence ID" value="NC_039092.1"/>
</dbReference>
<dbReference type="EMBL" id="MH396013">
    <property type="protein sequence ID" value="AXI97029.1"/>
    <property type="molecule type" value="Genomic_DNA"/>
</dbReference>
<evidence type="ECO:0000313" key="1">
    <source>
        <dbReference type="EMBL" id="AXI97029.1"/>
    </source>
</evidence>
<keyword evidence="1" id="KW-0150">Chloroplast</keyword>
<dbReference type="InterPro" id="IPR029057">
    <property type="entry name" value="PRTase-like"/>
</dbReference>
<geneLocation type="chloroplast" evidence="1"/>
<evidence type="ECO:0008006" key="2">
    <source>
        <dbReference type="Google" id="ProtNLM"/>
    </source>
</evidence>
<accession>A0A345U993</accession>
<dbReference type="Gene3D" id="3.40.50.2020">
    <property type="match status" value="1"/>
</dbReference>